<name>A0AAU9J4M6_9CILI</name>
<accession>A0AAU9J4M6</accession>
<evidence type="ECO:0000313" key="2">
    <source>
        <dbReference type="EMBL" id="CAG9319261.1"/>
    </source>
</evidence>
<evidence type="ECO:0000313" key="3">
    <source>
        <dbReference type="Proteomes" id="UP001162131"/>
    </source>
</evidence>
<organism evidence="2 3">
    <name type="scientific">Blepharisma stoltei</name>
    <dbReference type="NCBI Taxonomy" id="1481888"/>
    <lineage>
        <taxon>Eukaryota</taxon>
        <taxon>Sar</taxon>
        <taxon>Alveolata</taxon>
        <taxon>Ciliophora</taxon>
        <taxon>Postciliodesmatophora</taxon>
        <taxon>Heterotrichea</taxon>
        <taxon>Heterotrichida</taxon>
        <taxon>Blepharismidae</taxon>
        <taxon>Blepharisma</taxon>
    </lineage>
</organism>
<comment type="caution">
    <text evidence="2">The sequence shown here is derived from an EMBL/GenBank/DDBJ whole genome shotgun (WGS) entry which is preliminary data.</text>
</comment>
<dbReference type="AlphaFoldDB" id="A0AAU9J4M6"/>
<feature type="region of interest" description="Disordered" evidence="1">
    <location>
        <begin position="266"/>
        <end position="290"/>
    </location>
</feature>
<dbReference type="EMBL" id="CAJZBQ010000022">
    <property type="protein sequence ID" value="CAG9319261.1"/>
    <property type="molecule type" value="Genomic_DNA"/>
</dbReference>
<keyword evidence="3" id="KW-1185">Reference proteome</keyword>
<sequence length="610" mass="70771">MEVPIILQHLKDYHQSTIERDEITHIREDIITFIHDFSKKVGLRGAYLGNRLCPDSNSNCYISKINNLLPKSEFSPRLKLFSLFAKFSSKLKINVNVPTTLIKVEEVPYIIHTKKEGSIQSKACTSEDFLYLTQKKNDSNCPLFCYKVPGQDTIAVFTIESAEKLWNNSEDNAFMQQYILGRSNTVCITRVLWKQGSKNKYYNIVNRTKQEIKSQISSVKAKKPTHKKSSSTINISDFQYRNMMLPTTQSLNNPYKIRKCRTPLKRKTSGNNSFSELPKQELRSCPSGNVSPLMTVKDDDSLYQRRNLTEELSRIIGEGSYKEFIVTTKDSDSCYAIETLVKIPEIENMVNQVVQFLNTEVFKNTLQAIVLDFLQDRNNNWFLLDCKEYLADTNTGIEKKKINIPSLHKSKRSRSLVMRKKNTSFEEDEEIKIEDSSPKEILFEEEKKEEKTLPKFKIKPKMIINEKPHINNEKELVKRCAEVNEKVDQIINKKMIRAATSNLMQSESPHPFPINTSFSQLSDTQNSSPISPLYKKRTQTNIKESLWDDKCHYMTKKHYSDIVDNFDEMTLNTQIAKMRKQNLVEKYGGDEFWNSFILSFYNKVLASEVL</sequence>
<gene>
    <name evidence="2" type="ORF">BSTOLATCC_MIC23469</name>
</gene>
<dbReference type="Proteomes" id="UP001162131">
    <property type="component" value="Unassembled WGS sequence"/>
</dbReference>
<protein>
    <submittedName>
        <fullName evidence="2">Uncharacterized protein</fullName>
    </submittedName>
</protein>
<reference evidence="2" key="1">
    <citation type="submission" date="2021-09" db="EMBL/GenBank/DDBJ databases">
        <authorList>
            <consortium name="AG Swart"/>
            <person name="Singh M."/>
            <person name="Singh A."/>
            <person name="Seah K."/>
            <person name="Emmerich C."/>
        </authorList>
    </citation>
    <scope>NUCLEOTIDE SEQUENCE</scope>
    <source>
        <strain evidence="2">ATCC30299</strain>
    </source>
</reference>
<proteinExistence type="predicted"/>
<evidence type="ECO:0000256" key="1">
    <source>
        <dbReference type="SAM" id="MobiDB-lite"/>
    </source>
</evidence>